<name>A0A1C1YUA8_9HYPH</name>
<feature type="signal peptide" evidence="1">
    <location>
        <begin position="1"/>
        <end position="28"/>
    </location>
</feature>
<dbReference type="Proteomes" id="UP000094795">
    <property type="component" value="Unassembled WGS sequence"/>
</dbReference>
<evidence type="ECO:0000313" key="2">
    <source>
        <dbReference type="EMBL" id="OCW56920.1"/>
    </source>
</evidence>
<dbReference type="STRING" id="1480615.AWJ14_07100"/>
<proteinExistence type="predicted"/>
<dbReference type="EMBL" id="LQZT01000023">
    <property type="protein sequence ID" value="OCW56920.1"/>
    <property type="molecule type" value="Genomic_DNA"/>
</dbReference>
<evidence type="ECO:0000313" key="3">
    <source>
        <dbReference type="Proteomes" id="UP000094795"/>
    </source>
</evidence>
<protein>
    <recommendedName>
        <fullName evidence="4">Invasion associated locus B family protein</fullName>
    </recommendedName>
</protein>
<sequence length="180" mass="18773">MNLEILFSAGRAALIAAALAASTPVVLAQTTDRPSAAAAEAAKSNWAVNCNAGETADAPLVCQMMQNVVVQESNQRLLTVIIRPQPESPNHTLTLALPHGVDFAKGVDIKVDDKEAVNIPVQTSSPQGAFSNLPISDAFLAQLKAGKSVTFTFHAVSGQTFAVPISLTGFSAAYEKLTAN</sequence>
<feature type="chain" id="PRO_5008656435" description="Invasion associated locus B family protein" evidence="1">
    <location>
        <begin position="29"/>
        <end position="180"/>
    </location>
</feature>
<gene>
    <name evidence="2" type="ORF">AWJ14_07100</name>
</gene>
<keyword evidence="1" id="KW-0732">Signal</keyword>
<dbReference type="InterPro" id="IPR010642">
    <property type="entry name" value="Invasion_prot_B"/>
</dbReference>
<organism evidence="2 3">
    <name type="scientific">Hoeflea olei</name>
    <dbReference type="NCBI Taxonomy" id="1480615"/>
    <lineage>
        <taxon>Bacteria</taxon>
        <taxon>Pseudomonadati</taxon>
        <taxon>Pseudomonadota</taxon>
        <taxon>Alphaproteobacteria</taxon>
        <taxon>Hyphomicrobiales</taxon>
        <taxon>Rhizobiaceae</taxon>
        <taxon>Hoeflea</taxon>
    </lineage>
</organism>
<evidence type="ECO:0008006" key="4">
    <source>
        <dbReference type="Google" id="ProtNLM"/>
    </source>
</evidence>
<dbReference type="OrthoDB" id="9797912at2"/>
<dbReference type="RefSeq" id="WP_066180015.1">
    <property type="nucleotide sequence ID" value="NZ_LQZT01000023.1"/>
</dbReference>
<reference evidence="2 3" key="1">
    <citation type="submission" date="2015-12" db="EMBL/GenBank/DDBJ databases">
        <authorList>
            <person name="Shamseldin A."/>
            <person name="Moawad H."/>
            <person name="Abd El-Rahim W.M."/>
            <person name="Sadowsky M.J."/>
        </authorList>
    </citation>
    <scope>NUCLEOTIDE SEQUENCE [LARGE SCALE GENOMIC DNA]</scope>
    <source>
        <strain evidence="2 3">JC234</strain>
    </source>
</reference>
<comment type="caution">
    <text evidence="2">The sequence shown here is derived from an EMBL/GenBank/DDBJ whole genome shotgun (WGS) entry which is preliminary data.</text>
</comment>
<dbReference type="Gene3D" id="2.60.40.1880">
    <property type="entry name" value="Invasion associated locus B (IalB) protein"/>
    <property type="match status" value="1"/>
</dbReference>
<keyword evidence="3" id="KW-1185">Reference proteome</keyword>
<dbReference type="Pfam" id="PF06776">
    <property type="entry name" value="IalB"/>
    <property type="match status" value="1"/>
</dbReference>
<accession>A0A1C1YUA8</accession>
<dbReference type="InterPro" id="IPR038696">
    <property type="entry name" value="IalB_sf"/>
</dbReference>
<evidence type="ECO:0000256" key="1">
    <source>
        <dbReference type="SAM" id="SignalP"/>
    </source>
</evidence>
<dbReference type="AlphaFoldDB" id="A0A1C1YUA8"/>